<gene>
    <name evidence="4" type="ORF">LAQU0_S10e03466g</name>
</gene>
<feature type="transmembrane region" description="Helical" evidence="2">
    <location>
        <begin position="37"/>
        <end position="54"/>
    </location>
</feature>
<keyword evidence="2" id="KW-0472">Membrane</keyword>
<accession>A0A0N7MLY3</accession>
<feature type="compositionally biased region" description="Basic residues" evidence="1">
    <location>
        <begin position="59"/>
        <end position="70"/>
    </location>
</feature>
<evidence type="ECO:0000313" key="4">
    <source>
        <dbReference type="EMBL" id="CUS23572.1"/>
    </source>
</evidence>
<keyword evidence="5" id="KW-1185">Reference proteome</keyword>
<dbReference type="InterPro" id="IPR003103">
    <property type="entry name" value="BAG_domain"/>
</dbReference>
<evidence type="ECO:0000259" key="3">
    <source>
        <dbReference type="PROSITE" id="PS51035"/>
    </source>
</evidence>
<keyword evidence="2" id="KW-1133">Transmembrane helix</keyword>
<proteinExistence type="predicted"/>
<dbReference type="GO" id="GO:0051087">
    <property type="term" value="F:protein-folding chaperone binding"/>
    <property type="evidence" value="ECO:0007669"/>
    <property type="project" value="InterPro"/>
</dbReference>
<name>A0A0N7MLY3_9SACH</name>
<dbReference type="Gene3D" id="1.20.58.120">
    <property type="entry name" value="BAG domain"/>
    <property type="match status" value="1"/>
</dbReference>
<keyword evidence="2" id="KW-0812">Transmembrane</keyword>
<evidence type="ECO:0000256" key="1">
    <source>
        <dbReference type="SAM" id="MobiDB-lite"/>
    </source>
</evidence>
<dbReference type="PROSITE" id="PS51035">
    <property type="entry name" value="BAG"/>
    <property type="match status" value="1"/>
</dbReference>
<organism evidence="4 5">
    <name type="scientific">Lachancea quebecensis</name>
    <dbReference type="NCBI Taxonomy" id="1654605"/>
    <lineage>
        <taxon>Eukaryota</taxon>
        <taxon>Fungi</taxon>
        <taxon>Dikarya</taxon>
        <taxon>Ascomycota</taxon>
        <taxon>Saccharomycotina</taxon>
        <taxon>Saccharomycetes</taxon>
        <taxon>Saccharomycetales</taxon>
        <taxon>Saccharomycetaceae</taxon>
        <taxon>Lachancea</taxon>
    </lineage>
</organism>
<dbReference type="OrthoDB" id="417450at2759"/>
<dbReference type="Proteomes" id="UP000236544">
    <property type="component" value="Unassembled WGS sequence"/>
</dbReference>
<protein>
    <submittedName>
        <fullName evidence="4">LAQU0S10e03466g1_1</fullName>
    </submittedName>
</protein>
<evidence type="ECO:0000256" key="2">
    <source>
        <dbReference type="SAM" id="Phobius"/>
    </source>
</evidence>
<feature type="region of interest" description="Disordered" evidence="1">
    <location>
        <begin position="59"/>
        <end position="84"/>
    </location>
</feature>
<dbReference type="InterPro" id="IPR036533">
    <property type="entry name" value="BAG_dom_sf"/>
</dbReference>
<dbReference type="EMBL" id="LN890547">
    <property type="protein sequence ID" value="CUS23572.1"/>
    <property type="molecule type" value="Genomic_DNA"/>
</dbReference>
<reference evidence="5" key="1">
    <citation type="submission" date="2015-10" db="EMBL/GenBank/DDBJ databases">
        <authorList>
            <person name="Devillers H."/>
        </authorList>
    </citation>
    <scope>NUCLEOTIDE SEQUENCE [LARGE SCALE GENOMIC DNA]</scope>
</reference>
<dbReference type="SUPFAM" id="SSF63491">
    <property type="entry name" value="BAG domain"/>
    <property type="match status" value="1"/>
</dbReference>
<sequence>MDVVRSWLQSPAVKPVNDYVTSTLEPWVRKLRNDNMAMIYTATAVGALLLVLVFKPSKSSKPKKSRKSKGKKAEKSRPNVQRKPLTLEEQIEGVHQKFVNEYKEGLDNLAESYDTTSEKDQYQLNYYNEMLLKLVIELDGVDLVEVEPELKTKLKSRRKQVIHEIQSSLKRLDLLKRQ</sequence>
<dbReference type="Pfam" id="PF02179">
    <property type="entry name" value="BAG"/>
    <property type="match status" value="1"/>
</dbReference>
<evidence type="ECO:0000313" key="5">
    <source>
        <dbReference type="Proteomes" id="UP000236544"/>
    </source>
</evidence>
<dbReference type="AlphaFoldDB" id="A0A0N7MLY3"/>
<feature type="domain" description="BAG" evidence="3">
    <location>
        <begin position="103"/>
        <end position="176"/>
    </location>
</feature>
<dbReference type="SMART" id="SM00264">
    <property type="entry name" value="BAG"/>
    <property type="match status" value="1"/>
</dbReference>